<feature type="transmembrane region" description="Helical" evidence="1">
    <location>
        <begin position="190"/>
        <end position="211"/>
    </location>
</feature>
<dbReference type="AlphaFoldDB" id="A0A2P6FCP0"/>
<dbReference type="NCBIfam" id="NF045846">
    <property type="entry name" value="MSC0882_dom"/>
    <property type="match status" value="1"/>
</dbReference>
<feature type="transmembrane region" description="Helical" evidence="1">
    <location>
        <begin position="20"/>
        <end position="47"/>
    </location>
</feature>
<feature type="transmembrane region" description="Helical" evidence="1">
    <location>
        <begin position="140"/>
        <end position="164"/>
    </location>
</feature>
<evidence type="ECO:0000313" key="3">
    <source>
        <dbReference type="Proteomes" id="UP000031565"/>
    </source>
</evidence>
<keyword evidence="1" id="KW-0472">Membrane</keyword>
<reference evidence="2 3" key="1">
    <citation type="journal article" date="2015" name="MBio">
        <title>Genome sequence of the Drosophila melanogaster male-killing Spiroplasma strain MSRO endosymbiont.</title>
        <authorList>
            <person name="Paredes J.C."/>
            <person name="Herren J.K."/>
            <person name="Schupfer F."/>
            <person name="Marin R."/>
            <person name="Claverol S."/>
            <person name="Kuo C.H."/>
            <person name="Lemaitre B."/>
            <person name="Beven L."/>
        </authorList>
    </citation>
    <scope>NUCLEOTIDE SEQUENCE [LARGE SCALE GENOMIC DNA]</scope>
    <source>
        <strain evidence="2 3">MSRO</strain>
    </source>
</reference>
<accession>A0A2P6FCP0</accession>
<evidence type="ECO:0000256" key="1">
    <source>
        <dbReference type="SAM" id="Phobius"/>
    </source>
</evidence>
<keyword evidence="1" id="KW-1133">Transmembrane helix</keyword>
<proteinExistence type="predicted"/>
<feature type="transmembrane region" description="Helical" evidence="1">
    <location>
        <begin position="241"/>
        <end position="262"/>
    </location>
</feature>
<keyword evidence="1" id="KW-0812">Transmembrane</keyword>
<sequence length="275" mass="33247">MNYFENKKTIPRFIKNKITFIKVISFFQILFSLFLFLFLSFILFLYYNIDYKNKIFKLNTNINFIFNKIVKSLEIELIPYPFLLIFLLIIFFLVFIYGCFNLTMIKKQAKKYKLWLKNDENTIPEFIYSVYKKSIVYKIIANWFCSFSYIVGVITLSILIWLQYQYINNENIFYLGFWKIGTIKNLQTEIIITSSLILLFFVLHCFCFIHFKKTKTQIISYWGTDILSLEEKKYLKRKTNWICFIIIAILLTITLFSIYIIIKKLKIKNNKKLLS</sequence>
<organism evidence="2 3">
    <name type="scientific">Spiroplasma poulsonii</name>
    <dbReference type="NCBI Taxonomy" id="2138"/>
    <lineage>
        <taxon>Bacteria</taxon>
        <taxon>Bacillati</taxon>
        <taxon>Mycoplasmatota</taxon>
        <taxon>Mollicutes</taxon>
        <taxon>Entomoplasmatales</taxon>
        <taxon>Spiroplasmataceae</taxon>
        <taxon>Spiroplasma</taxon>
    </lineage>
</organism>
<feature type="transmembrane region" description="Helical" evidence="1">
    <location>
        <begin position="80"/>
        <end position="103"/>
    </location>
</feature>
<dbReference type="EMBL" id="JTLV02000001">
    <property type="protein sequence ID" value="PQM31144.1"/>
    <property type="molecule type" value="Genomic_DNA"/>
</dbReference>
<comment type="caution">
    <text evidence="2">The sequence shown here is derived from an EMBL/GenBank/DDBJ whole genome shotgun (WGS) entry which is preliminary data.</text>
</comment>
<evidence type="ECO:0000313" key="2">
    <source>
        <dbReference type="EMBL" id="PQM31144.1"/>
    </source>
</evidence>
<protein>
    <submittedName>
        <fullName evidence="2">Uncharacterized protein</fullName>
    </submittedName>
</protein>
<dbReference type="InterPro" id="IPR059214">
    <property type="entry name" value="MSC_0882-like"/>
</dbReference>
<keyword evidence="3" id="KW-1185">Reference proteome</keyword>
<name>A0A2P6FCP0_9MOLU</name>
<gene>
    <name evidence="2" type="ORF">SMSRO_SF009470</name>
</gene>
<dbReference type="STRING" id="2138.SMSRO_v1c09120"/>
<dbReference type="Proteomes" id="UP000031565">
    <property type="component" value="Unassembled WGS sequence"/>
</dbReference>